<name>A0A7C8MF37_9PLEO</name>
<proteinExistence type="predicted"/>
<evidence type="ECO:0008006" key="3">
    <source>
        <dbReference type="Google" id="ProtNLM"/>
    </source>
</evidence>
<evidence type="ECO:0000313" key="1">
    <source>
        <dbReference type="EMBL" id="KAF2876656.1"/>
    </source>
</evidence>
<dbReference type="EMBL" id="JAADJZ010000003">
    <property type="protein sequence ID" value="KAF2876656.1"/>
    <property type="molecule type" value="Genomic_DNA"/>
</dbReference>
<dbReference type="PANTHER" id="PTHR42085:SF1">
    <property type="entry name" value="F-BOX DOMAIN-CONTAINING PROTEIN"/>
    <property type="match status" value="1"/>
</dbReference>
<reference evidence="1 2" key="1">
    <citation type="submission" date="2020-01" db="EMBL/GenBank/DDBJ databases">
        <authorList>
            <consortium name="DOE Joint Genome Institute"/>
            <person name="Haridas S."/>
            <person name="Albert R."/>
            <person name="Binder M."/>
            <person name="Bloem J."/>
            <person name="Labutti K."/>
            <person name="Salamov A."/>
            <person name="Andreopoulos B."/>
            <person name="Baker S.E."/>
            <person name="Barry K."/>
            <person name="Bills G."/>
            <person name="Bluhm B.H."/>
            <person name="Cannon C."/>
            <person name="Castanera R."/>
            <person name="Culley D.E."/>
            <person name="Daum C."/>
            <person name="Ezra D."/>
            <person name="Gonzalez J.B."/>
            <person name="Henrissat B."/>
            <person name="Kuo A."/>
            <person name="Liang C."/>
            <person name="Lipzen A."/>
            <person name="Lutzoni F."/>
            <person name="Magnuson J."/>
            <person name="Mondo S."/>
            <person name="Nolan M."/>
            <person name="Ohm R."/>
            <person name="Pangilinan J."/>
            <person name="Park H.-J.H."/>
            <person name="Ramirez L."/>
            <person name="Alfaro M."/>
            <person name="Sun H."/>
            <person name="Tritt A."/>
            <person name="Yoshinaga Y."/>
            <person name="Zwiers L.-H.L."/>
            <person name="Turgeon B.G."/>
            <person name="Goodwin S.B."/>
            <person name="Spatafora J.W."/>
            <person name="Crous P.W."/>
            <person name="Grigoriev I.V."/>
        </authorList>
    </citation>
    <scope>NUCLEOTIDE SEQUENCE [LARGE SCALE GENOMIC DNA]</scope>
    <source>
        <strain evidence="1 2">CBS 611.86</strain>
    </source>
</reference>
<sequence length="247" mass="27898">MNNAHSSLLSIPSELRLLIYEHVWLPLPAQITDQPRQEHGYLARSSLPSPTSLNLLLACRQIHREALAIAYSSHTFALSRDLDQRPLSHEPRLHPFSLVTSLLLPGGQRRYSFKEICGLVRRFEKLKAVVLLTDQVAELGRSLQSRKAHVGFRLKKAQHFQDGRFVPSYDLTALEGDEGRVRMVGWRLTVCDREGIERGADVLLSKKSMTIAPVVLESEVPAEDSHVPLCITIRQALEWNHSVANYV</sequence>
<dbReference type="PANTHER" id="PTHR42085">
    <property type="entry name" value="F-BOX DOMAIN-CONTAINING PROTEIN"/>
    <property type="match status" value="1"/>
</dbReference>
<accession>A0A7C8MF37</accession>
<organism evidence="1 2">
    <name type="scientific">Massariosphaeria phaeospora</name>
    <dbReference type="NCBI Taxonomy" id="100035"/>
    <lineage>
        <taxon>Eukaryota</taxon>
        <taxon>Fungi</taxon>
        <taxon>Dikarya</taxon>
        <taxon>Ascomycota</taxon>
        <taxon>Pezizomycotina</taxon>
        <taxon>Dothideomycetes</taxon>
        <taxon>Pleosporomycetidae</taxon>
        <taxon>Pleosporales</taxon>
        <taxon>Pleosporales incertae sedis</taxon>
        <taxon>Massariosphaeria</taxon>
    </lineage>
</organism>
<dbReference type="AlphaFoldDB" id="A0A7C8MF37"/>
<comment type="caution">
    <text evidence="1">The sequence shown here is derived from an EMBL/GenBank/DDBJ whole genome shotgun (WGS) entry which is preliminary data.</text>
</comment>
<gene>
    <name evidence="1" type="ORF">BDV95DRAFT_602626</name>
</gene>
<keyword evidence="2" id="KW-1185">Reference proteome</keyword>
<dbReference type="OrthoDB" id="3797024at2759"/>
<protein>
    <recommendedName>
        <fullName evidence="3">F-box domain-containing protein</fullName>
    </recommendedName>
</protein>
<evidence type="ECO:0000313" key="2">
    <source>
        <dbReference type="Proteomes" id="UP000481861"/>
    </source>
</evidence>
<dbReference type="Proteomes" id="UP000481861">
    <property type="component" value="Unassembled WGS sequence"/>
</dbReference>
<dbReference type="InterPro" id="IPR038883">
    <property type="entry name" value="AN11006-like"/>
</dbReference>